<dbReference type="PANTHER" id="PTHR10642">
    <property type="entry name" value="RIBONUCLEASE H1"/>
    <property type="match status" value="1"/>
</dbReference>
<organism evidence="10 11">
    <name type="scientific">Meloidogyne incognita</name>
    <name type="common">Southern root-knot nematode worm</name>
    <name type="synonym">Oxyuris incognita</name>
    <dbReference type="NCBI Taxonomy" id="6306"/>
    <lineage>
        <taxon>Eukaryota</taxon>
        <taxon>Metazoa</taxon>
        <taxon>Ecdysozoa</taxon>
        <taxon>Nematoda</taxon>
        <taxon>Chromadorea</taxon>
        <taxon>Rhabditida</taxon>
        <taxon>Tylenchina</taxon>
        <taxon>Tylenchomorpha</taxon>
        <taxon>Tylenchoidea</taxon>
        <taxon>Meloidogynidae</taxon>
        <taxon>Meloidogyninae</taxon>
        <taxon>Meloidogyne</taxon>
        <taxon>Meloidogyne incognita group</taxon>
    </lineage>
</organism>
<dbReference type="GO" id="GO:0046872">
    <property type="term" value="F:metal ion binding"/>
    <property type="evidence" value="ECO:0007669"/>
    <property type="project" value="UniProtKB-KW"/>
</dbReference>
<dbReference type="GO" id="GO:0004523">
    <property type="term" value="F:RNA-DNA hybrid ribonuclease activity"/>
    <property type="evidence" value="ECO:0007669"/>
    <property type="project" value="UniProtKB-EC"/>
</dbReference>
<dbReference type="InterPro" id="IPR012337">
    <property type="entry name" value="RNaseH-like_sf"/>
</dbReference>
<evidence type="ECO:0000313" key="10">
    <source>
        <dbReference type="Proteomes" id="UP000887563"/>
    </source>
</evidence>
<proteinExistence type="inferred from homology"/>
<dbReference type="Proteomes" id="UP000887563">
    <property type="component" value="Unplaced"/>
</dbReference>
<dbReference type="InterPro" id="IPR036397">
    <property type="entry name" value="RNaseH_sf"/>
</dbReference>
<dbReference type="AlphaFoldDB" id="A0A914LQL5"/>
<feature type="domain" description="RNase H type-1" evidence="9">
    <location>
        <begin position="46"/>
        <end position="180"/>
    </location>
</feature>
<dbReference type="EC" id="3.1.26.4" evidence="3"/>
<evidence type="ECO:0000256" key="8">
    <source>
        <dbReference type="SAM" id="MobiDB-lite"/>
    </source>
</evidence>
<keyword evidence="4" id="KW-0540">Nuclease</keyword>
<dbReference type="GO" id="GO:0043137">
    <property type="term" value="P:DNA replication, removal of RNA primer"/>
    <property type="evidence" value="ECO:0007669"/>
    <property type="project" value="TreeGrafter"/>
</dbReference>
<feature type="compositionally biased region" description="Basic residues" evidence="8">
    <location>
        <begin position="237"/>
        <end position="260"/>
    </location>
</feature>
<sequence>MRRSVSVPPSSRHANSANPAQIRRAASDIAINESVVFFERPKRFADRATIQVFTDGSTDHYRGSGIGMYYGRDHPLNRGVYLRDVINSGLAELMAARIGLNNLLRWSSYNGENVDLNSDYIQIVRGLQSDSSDWAFSDDYQRLRDVAGQFPRGVLFRWVPGHAGIEGNEAADALARQARETEGESNNHNTKRREGSSHRRNSQSPATSNNSRRTNSSISTNTSLSVSSNNTGGGSRSRSRQRQHRSRSMNRSTSRHRRRDRQQSERSRSRNRSRQRGRSRQRSRSRRRNRSRSRSRSRRSNRSNSSARSAESMPRSVFISPRSAI</sequence>
<dbReference type="Gene3D" id="3.30.420.10">
    <property type="entry name" value="Ribonuclease H-like superfamily/Ribonuclease H"/>
    <property type="match status" value="1"/>
</dbReference>
<evidence type="ECO:0000256" key="4">
    <source>
        <dbReference type="ARBA" id="ARBA00022722"/>
    </source>
</evidence>
<comment type="catalytic activity">
    <reaction evidence="1">
        <text>Endonucleolytic cleavage to 5'-phosphomonoester.</text>
        <dbReference type="EC" id="3.1.26.4"/>
    </reaction>
</comment>
<comment type="similarity">
    <text evidence="2">Belongs to the RNase H family.</text>
</comment>
<keyword evidence="5" id="KW-0479">Metal-binding</keyword>
<evidence type="ECO:0000256" key="5">
    <source>
        <dbReference type="ARBA" id="ARBA00022723"/>
    </source>
</evidence>
<feature type="compositionally biased region" description="Low complexity" evidence="8">
    <location>
        <begin position="207"/>
        <end position="230"/>
    </location>
</feature>
<dbReference type="PANTHER" id="PTHR10642:SF26">
    <property type="entry name" value="RIBONUCLEASE H1"/>
    <property type="match status" value="1"/>
</dbReference>
<reference evidence="11" key="1">
    <citation type="submission" date="2022-11" db="UniProtKB">
        <authorList>
            <consortium name="WormBaseParasite"/>
        </authorList>
    </citation>
    <scope>IDENTIFICATION</scope>
</reference>
<dbReference type="GO" id="GO:0003676">
    <property type="term" value="F:nucleic acid binding"/>
    <property type="evidence" value="ECO:0007669"/>
    <property type="project" value="InterPro"/>
</dbReference>
<dbReference type="PROSITE" id="PS50879">
    <property type="entry name" value="RNASE_H_1"/>
    <property type="match status" value="1"/>
</dbReference>
<dbReference type="InterPro" id="IPR050092">
    <property type="entry name" value="RNase_H"/>
</dbReference>
<evidence type="ECO:0000256" key="3">
    <source>
        <dbReference type="ARBA" id="ARBA00012180"/>
    </source>
</evidence>
<feature type="compositionally biased region" description="Basic residues" evidence="8">
    <location>
        <begin position="269"/>
        <end position="301"/>
    </location>
</feature>
<keyword evidence="10" id="KW-1185">Reference proteome</keyword>
<evidence type="ECO:0000256" key="6">
    <source>
        <dbReference type="ARBA" id="ARBA00022759"/>
    </source>
</evidence>
<dbReference type="Pfam" id="PF00075">
    <property type="entry name" value="RNase_H"/>
    <property type="match status" value="1"/>
</dbReference>
<evidence type="ECO:0000313" key="11">
    <source>
        <dbReference type="WBParaSite" id="Minc3s00699g16259"/>
    </source>
</evidence>
<protein>
    <recommendedName>
        <fullName evidence="3">ribonuclease H</fullName>
        <ecNumber evidence="3">3.1.26.4</ecNumber>
    </recommendedName>
</protein>
<evidence type="ECO:0000256" key="1">
    <source>
        <dbReference type="ARBA" id="ARBA00000077"/>
    </source>
</evidence>
<name>A0A914LQL5_MELIC</name>
<dbReference type="SUPFAM" id="SSF53098">
    <property type="entry name" value="Ribonuclease H-like"/>
    <property type="match status" value="1"/>
</dbReference>
<dbReference type="WBParaSite" id="Minc3s00699g16259">
    <property type="protein sequence ID" value="Minc3s00699g16259"/>
    <property type="gene ID" value="Minc3s00699g16259"/>
</dbReference>
<keyword evidence="7" id="KW-0378">Hydrolase</keyword>
<dbReference type="InterPro" id="IPR002156">
    <property type="entry name" value="RNaseH_domain"/>
</dbReference>
<evidence type="ECO:0000259" key="9">
    <source>
        <dbReference type="PROSITE" id="PS50879"/>
    </source>
</evidence>
<accession>A0A914LQL5</accession>
<feature type="region of interest" description="Disordered" evidence="8">
    <location>
        <begin position="175"/>
        <end position="325"/>
    </location>
</feature>
<keyword evidence="6" id="KW-0255">Endonuclease</keyword>
<evidence type="ECO:0000256" key="2">
    <source>
        <dbReference type="ARBA" id="ARBA00005300"/>
    </source>
</evidence>
<evidence type="ECO:0000256" key="7">
    <source>
        <dbReference type="ARBA" id="ARBA00022801"/>
    </source>
</evidence>